<comment type="caution">
    <text evidence="2">The sequence shown here is derived from an EMBL/GenBank/DDBJ whole genome shotgun (WGS) entry which is preliminary data.</text>
</comment>
<protein>
    <recommendedName>
        <fullName evidence="1">Carbohydrate-binding domain-containing protein</fullName>
    </recommendedName>
</protein>
<proteinExistence type="predicted"/>
<dbReference type="CDD" id="cd09620">
    <property type="entry name" value="CBM9_like_3"/>
    <property type="match status" value="1"/>
</dbReference>
<organism evidence="2 3">
    <name type="scientific">Paenibacillus eucommiae</name>
    <dbReference type="NCBI Taxonomy" id="1355755"/>
    <lineage>
        <taxon>Bacteria</taxon>
        <taxon>Bacillati</taxon>
        <taxon>Bacillota</taxon>
        <taxon>Bacilli</taxon>
        <taxon>Bacillales</taxon>
        <taxon>Paenibacillaceae</taxon>
        <taxon>Paenibacillus</taxon>
    </lineage>
</organism>
<evidence type="ECO:0000313" key="3">
    <source>
        <dbReference type="Proteomes" id="UP001519287"/>
    </source>
</evidence>
<dbReference type="RefSeq" id="WP_209973987.1">
    <property type="nucleotide sequence ID" value="NZ_JAGGLB010000015.1"/>
</dbReference>
<reference evidence="2 3" key="1">
    <citation type="submission" date="2021-03" db="EMBL/GenBank/DDBJ databases">
        <title>Genomic Encyclopedia of Type Strains, Phase IV (KMG-IV): sequencing the most valuable type-strain genomes for metagenomic binning, comparative biology and taxonomic classification.</title>
        <authorList>
            <person name="Goeker M."/>
        </authorList>
    </citation>
    <scope>NUCLEOTIDE SEQUENCE [LARGE SCALE GENOMIC DNA]</scope>
    <source>
        <strain evidence="2 3">DSM 26048</strain>
    </source>
</reference>
<dbReference type="Proteomes" id="UP001519287">
    <property type="component" value="Unassembled WGS sequence"/>
</dbReference>
<evidence type="ECO:0000259" key="1">
    <source>
        <dbReference type="Pfam" id="PF06452"/>
    </source>
</evidence>
<dbReference type="InterPro" id="IPR010502">
    <property type="entry name" value="Carb-bd_dom_fam9"/>
</dbReference>
<accession>A0ABS4IYQ0</accession>
<dbReference type="Gene3D" id="2.60.40.1190">
    <property type="match status" value="1"/>
</dbReference>
<evidence type="ECO:0000313" key="2">
    <source>
        <dbReference type="EMBL" id="MBP1992724.1"/>
    </source>
</evidence>
<dbReference type="EMBL" id="JAGGLB010000015">
    <property type="protein sequence ID" value="MBP1992724.1"/>
    <property type="molecule type" value="Genomic_DNA"/>
</dbReference>
<dbReference type="SUPFAM" id="SSF49344">
    <property type="entry name" value="CBD9-like"/>
    <property type="match status" value="1"/>
</dbReference>
<feature type="domain" description="Carbohydrate-binding" evidence="1">
    <location>
        <begin position="26"/>
        <end position="214"/>
    </location>
</feature>
<dbReference type="Pfam" id="PF06452">
    <property type="entry name" value="CBM9_1"/>
    <property type="match status" value="1"/>
</dbReference>
<keyword evidence="3" id="KW-1185">Reference proteome</keyword>
<sequence>MEKEIQLPTYACEYKENLKAIISYDDPVWDQLPVMDLAETTFGTPVEEFATGVKAFWTETALYFRFFGKDSHLVASYTEHDDPIYEEDVVEVFISETGDMVSYKEFEVSPANVKFDAAIINDPSRSLQVDTGWHLEGWETSVDYFPEKSEIYYVWKMPFAGFIGGVPQPGASWRINCYRIDRGAGIDKPDLYMSWSPTGIVDFHTPYRFGHLHFVK</sequence>
<name>A0ABS4IYQ0_9BACL</name>
<gene>
    <name evidence="2" type="ORF">J2Z66_004337</name>
</gene>